<proteinExistence type="inferred from homology"/>
<protein>
    <submittedName>
        <fullName evidence="14">Uncharacterized protein</fullName>
    </submittedName>
</protein>
<feature type="region of interest" description="Disordered" evidence="10">
    <location>
        <begin position="1"/>
        <end position="21"/>
    </location>
</feature>
<dbReference type="PANTHER" id="PTHR47084">
    <property type="entry name" value="SERINE PALMITOYLTRANSFERASE SMALL SUBUNIT A"/>
    <property type="match status" value="1"/>
</dbReference>
<evidence type="ECO:0000313" key="12">
    <source>
        <dbReference type="EMBL" id="CAF1191370.1"/>
    </source>
</evidence>
<keyword evidence="15" id="KW-1185">Reference proteome</keyword>
<dbReference type="GO" id="GO:0017059">
    <property type="term" value="C:serine palmitoyltransferase complex"/>
    <property type="evidence" value="ECO:0007669"/>
    <property type="project" value="TreeGrafter"/>
</dbReference>
<evidence type="ECO:0000313" key="15">
    <source>
        <dbReference type="Proteomes" id="UP000663870"/>
    </source>
</evidence>
<dbReference type="InterPro" id="IPR051900">
    <property type="entry name" value="SPT_small_subunit"/>
</dbReference>
<dbReference type="Proteomes" id="UP000663870">
    <property type="component" value="Unassembled WGS sequence"/>
</dbReference>
<dbReference type="EMBL" id="CAJNOL010002077">
    <property type="protein sequence ID" value="CAF1458610.1"/>
    <property type="molecule type" value="Genomic_DNA"/>
</dbReference>
<comment type="similarity">
    <text evidence="9">Belongs to the SPTSS family. SPTSSA subfamily.</text>
</comment>
<evidence type="ECO:0000256" key="9">
    <source>
        <dbReference type="ARBA" id="ARBA00038370"/>
    </source>
</evidence>
<dbReference type="InterPro" id="IPR024512">
    <property type="entry name" value="Ser_palmitoyltrfase_ssu-like"/>
</dbReference>
<evidence type="ECO:0000313" key="13">
    <source>
        <dbReference type="EMBL" id="CAF1456110.1"/>
    </source>
</evidence>
<feature type="transmembrane region" description="Helical" evidence="11">
    <location>
        <begin position="129"/>
        <end position="155"/>
    </location>
</feature>
<gene>
    <name evidence="13" type="ORF">JXQ802_LOCUS37895</name>
    <name evidence="14" type="ORF">JXQ802_LOCUS38033</name>
    <name evidence="12" type="ORF">PYM288_LOCUS24364</name>
</gene>
<dbReference type="GO" id="GO:0004758">
    <property type="term" value="F:serine C-palmitoyltransferase activity"/>
    <property type="evidence" value="ECO:0007669"/>
    <property type="project" value="TreeGrafter"/>
</dbReference>
<feature type="transmembrane region" description="Helical" evidence="11">
    <location>
        <begin position="272"/>
        <end position="292"/>
    </location>
</feature>
<evidence type="ECO:0000256" key="10">
    <source>
        <dbReference type="SAM" id="MobiDB-lite"/>
    </source>
</evidence>
<dbReference type="EMBL" id="CAJNOH010001218">
    <property type="protein sequence ID" value="CAF1191370.1"/>
    <property type="molecule type" value="Genomic_DNA"/>
</dbReference>
<evidence type="ECO:0000313" key="14">
    <source>
        <dbReference type="EMBL" id="CAF1458610.1"/>
    </source>
</evidence>
<comment type="caution">
    <text evidence="14">The sequence shown here is derived from an EMBL/GenBank/DDBJ whole genome shotgun (WGS) entry which is preliminary data.</text>
</comment>
<keyword evidence="3 11" id="KW-0812">Transmembrane</keyword>
<keyword evidence="8 11" id="KW-0472">Membrane</keyword>
<sequence>MATELRRRVITSTTPEDNGSLIPPQDFGHAFHMIENGVRETVQLTTAVLLEFQGSVKIILPLLSTEHQKSLILAARAQTSKELMESINIKIIDEMIETVQELLKKFLELNPILEEKLKDQRALKLWRNIFGMIAGIGIAACGVGLGAGFVAASGFTTALQVYLIAAGSVTVASSAATGVCHVAQHLSELDLIMKNLKEIRKGLIQLSQNYPKMKETILLLSDSDTTKQDFIKLLKETQTIVNQGFELLKELQTLFSVRVRRYNKMLASIRRFFKFIHWLYLQYLLNTALYMLEPWERALFSTLLVVIISTAIYSALVFLPHHVRSLIQFYS</sequence>
<keyword evidence="5" id="KW-0746">Sphingolipid metabolism</keyword>
<evidence type="ECO:0000256" key="6">
    <source>
        <dbReference type="ARBA" id="ARBA00022989"/>
    </source>
</evidence>
<keyword evidence="7" id="KW-0443">Lipid metabolism</keyword>
<evidence type="ECO:0000256" key="2">
    <source>
        <dbReference type="ARBA" id="ARBA00005189"/>
    </source>
</evidence>
<comment type="subcellular location">
    <subcellularLocation>
        <location evidence="1">Endoplasmic reticulum membrane</location>
        <topology evidence="1">Multi-pass membrane protein</topology>
    </subcellularLocation>
</comment>
<dbReference type="AlphaFoldDB" id="A0A815Q7A9"/>
<accession>A0A815Q7A9</accession>
<dbReference type="EMBL" id="CAJNOL010002057">
    <property type="protein sequence ID" value="CAF1456110.1"/>
    <property type="molecule type" value="Genomic_DNA"/>
</dbReference>
<name>A0A815Q7A9_9BILA</name>
<reference evidence="14" key="1">
    <citation type="submission" date="2021-02" db="EMBL/GenBank/DDBJ databases">
        <authorList>
            <person name="Nowell W R."/>
        </authorList>
    </citation>
    <scope>NUCLEOTIDE SEQUENCE</scope>
</reference>
<evidence type="ECO:0000256" key="8">
    <source>
        <dbReference type="ARBA" id="ARBA00023136"/>
    </source>
</evidence>
<dbReference type="Pfam" id="PF11779">
    <property type="entry name" value="SPT_ssu-like"/>
    <property type="match status" value="1"/>
</dbReference>
<dbReference type="GO" id="GO:0046513">
    <property type="term" value="P:ceramide biosynthetic process"/>
    <property type="evidence" value="ECO:0007669"/>
    <property type="project" value="TreeGrafter"/>
</dbReference>
<comment type="pathway">
    <text evidence="2">Lipid metabolism.</text>
</comment>
<dbReference type="Proteomes" id="UP000663854">
    <property type="component" value="Unassembled WGS sequence"/>
</dbReference>
<feature type="transmembrane region" description="Helical" evidence="11">
    <location>
        <begin position="298"/>
        <end position="319"/>
    </location>
</feature>
<evidence type="ECO:0000256" key="4">
    <source>
        <dbReference type="ARBA" id="ARBA00022824"/>
    </source>
</evidence>
<feature type="transmembrane region" description="Helical" evidence="11">
    <location>
        <begin position="161"/>
        <end position="183"/>
    </location>
</feature>
<evidence type="ECO:0000256" key="11">
    <source>
        <dbReference type="SAM" id="Phobius"/>
    </source>
</evidence>
<evidence type="ECO:0000256" key="5">
    <source>
        <dbReference type="ARBA" id="ARBA00022919"/>
    </source>
</evidence>
<dbReference type="GO" id="GO:0005789">
    <property type="term" value="C:endoplasmic reticulum membrane"/>
    <property type="evidence" value="ECO:0007669"/>
    <property type="project" value="UniProtKB-SubCell"/>
</dbReference>
<keyword evidence="4" id="KW-0256">Endoplasmic reticulum</keyword>
<dbReference type="PANTHER" id="PTHR47084:SF1">
    <property type="entry name" value="SERINE PALMITOYLTRANSFERASE SMALL SUBUNIT A"/>
    <property type="match status" value="1"/>
</dbReference>
<organism evidence="14 15">
    <name type="scientific">Rotaria sordida</name>
    <dbReference type="NCBI Taxonomy" id="392033"/>
    <lineage>
        <taxon>Eukaryota</taxon>
        <taxon>Metazoa</taxon>
        <taxon>Spiralia</taxon>
        <taxon>Gnathifera</taxon>
        <taxon>Rotifera</taxon>
        <taxon>Eurotatoria</taxon>
        <taxon>Bdelloidea</taxon>
        <taxon>Philodinida</taxon>
        <taxon>Philodinidae</taxon>
        <taxon>Rotaria</taxon>
    </lineage>
</organism>
<evidence type="ECO:0000256" key="1">
    <source>
        <dbReference type="ARBA" id="ARBA00004477"/>
    </source>
</evidence>
<keyword evidence="6 11" id="KW-1133">Transmembrane helix</keyword>
<evidence type="ECO:0000256" key="7">
    <source>
        <dbReference type="ARBA" id="ARBA00023098"/>
    </source>
</evidence>
<evidence type="ECO:0000256" key="3">
    <source>
        <dbReference type="ARBA" id="ARBA00022692"/>
    </source>
</evidence>